<dbReference type="Pfam" id="PF19663">
    <property type="entry name" value="DUF6166"/>
    <property type="match status" value="1"/>
</dbReference>
<dbReference type="KEGG" id="dfc:DFI_18250"/>
<keyword evidence="1" id="KW-0614">Plasmid</keyword>
<geneLocation type="plasmid" evidence="2">
    <name>pdfi3</name>
</geneLocation>
<dbReference type="AlphaFoldDB" id="A0A221T2L8"/>
<accession>A0A221T2L8</accession>
<reference evidence="1 2" key="1">
    <citation type="submission" date="2017-05" db="EMBL/GenBank/DDBJ databases">
        <title>The complete genome sequence of Deinococcus ficus isolated from the rhizosphere of the Ficus religiosa L. in Taiwan.</title>
        <authorList>
            <person name="Wu K.-M."/>
            <person name="Liao T.-L."/>
            <person name="Liu Y.-M."/>
            <person name="Young C.-C."/>
            <person name="Tsai S.-F."/>
        </authorList>
    </citation>
    <scope>NUCLEOTIDE SEQUENCE [LARGE SCALE GENOMIC DNA]</scope>
    <source>
        <strain evidence="1 2">CC-FR2-10</strain>
        <plasmid evidence="2">pdfi3</plasmid>
    </source>
</reference>
<protein>
    <submittedName>
        <fullName evidence="1">Uncharacterized protein</fullName>
    </submittedName>
</protein>
<keyword evidence="2" id="KW-1185">Reference proteome</keyword>
<evidence type="ECO:0000313" key="2">
    <source>
        <dbReference type="Proteomes" id="UP000259030"/>
    </source>
</evidence>
<organism evidence="1 2">
    <name type="scientific">Deinococcus ficus</name>
    <dbReference type="NCBI Taxonomy" id="317577"/>
    <lineage>
        <taxon>Bacteria</taxon>
        <taxon>Thermotogati</taxon>
        <taxon>Deinococcota</taxon>
        <taxon>Deinococci</taxon>
        <taxon>Deinococcales</taxon>
        <taxon>Deinococcaceae</taxon>
        <taxon>Deinococcus</taxon>
    </lineage>
</organism>
<dbReference type="Proteomes" id="UP000259030">
    <property type="component" value="Plasmid pDFI3"/>
</dbReference>
<dbReference type="EMBL" id="CP021084">
    <property type="protein sequence ID" value="ASN83143.1"/>
    <property type="molecule type" value="Genomic_DNA"/>
</dbReference>
<evidence type="ECO:0000313" key="1">
    <source>
        <dbReference type="EMBL" id="ASN83143.1"/>
    </source>
</evidence>
<name>A0A221T2L8_9DEIO</name>
<gene>
    <name evidence="1" type="ORF">DFI_18250</name>
</gene>
<dbReference type="InterPro" id="IPR046164">
    <property type="entry name" value="DUF6166"/>
</dbReference>
<proteinExistence type="predicted"/>
<sequence>MIHLDRQCPNFPMLRHHSTSGEVQWGYAGAGPADTALSILHHLLPLPAAAPRTHEDIAQQLGMPVGADLDELDLDHESRERLDNQYFDLAEQLPVRLYDGSYVSKRVWVLHQPFKEHFLAPLDQDRSHTLDVQDLHRWIAAQPQ</sequence>
<dbReference type="RefSeq" id="WP_118376033.1">
    <property type="nucleotide sequence ID" value="NZ_CP021084.1"/>
</dbReference>